<accession>A0A9X9S597</accession>
<feature type="domain" description="DUF306" evidence="1">
    <location>
        <begin position="32"/>
        <end position="142"/>
    </location>
</feature>
<dbReference type="PANTHER" id="PTHR35535">
    <property type="entry name" value="HEAT SHOCK PROTEIN HSLJ"/>
    <property type="match status" value="1"/>
</dbReference>
<keyword evidence="3" id="KW-1185">Reference proteome</keyword>
<feature type="domain" description="DUF306" evidence="1">
    <location>
        <begin position="147"/>
        <end position="260"/>
    </location>
</feature>
<feature type="domain" description="DUF306" evidence="1">
    <location>
        <begin position="292"/>
        <end position="376"/>
    </location>
</feature>
<dbReference type="GeneID" id="76834109"/>
<feature type="domain" description="DUF306" evidence="1">
    <location>
        <begin position="384"/>
        <end position="496"/>
    </location>
</feature>
<evidence type="ECO:0000259" key="1">
    <source>
        <dbReference type="Pfam" id="PF03724"/>
    </source>
</evidence>
<gene>
    <name evidence="2" type="ORF">OU421_03365</name>
</gene>
<dbReference type="Gene3D" id="2.40.128.270">
    <property type="match status" value="4"/>
</dbReference>
<name>A0A9X9S597_METOG</name>
<organism evidence="2 3">
    <name type="scientific">Methanogenium organophilum</name>
    <dbReference type="NCBI Taxonomy" id="2199"/>
    <lineage>
        <taxon>Archaea</taxon>
        <taxon>Methanobacteriati</taxon>
        <taxon>Methanobacteriota</taxon>
        <taxon>Stenosarchaea group</taxon>
        <taxon>Methanomicrobia</taxon>
        <taxon>Methanomicrobiales</taxon>
        <taxon>Methanomicrobiaceae</taxon>
        <taxon>Methanogenium</taxon>
    </lineage>
</organism>
<dbReference type="EMBL" id="CP113361">
    <property type="protein sequence ID" value="WAI01921.1"/>
    <property type="molecule type" value="Genomic_DNA"/>
</dbReference>
<dbReference type="KEGG" id="mou:OU421_03365"/>
<evidence type="ECO:0000313" key="2">
    <source>
        <dbReference type="EMBL" id="WAI01921.1"/>
    </source>
</evidence>
<dbReference type="AlphaFoldDB" id="A0A9X9S597"/>
<dbReference type="InterPro" id="IPR038670">
    <property type="entry name" value="HslJ-like_sf"/>
</dbReference>
<sequence>MRRGTMTVGTVLILLGVVFCCGCTEEPMGGGDLTGTVWMLESYMNMDGSMTESLATAPVTAEFADGSVGGTSGCNTYTAAYVTDGQSLTVEMPVVTMMYCGESGVMDQESRYLSLLRTAAGYMVSGDQLTITDSSGQEILVYRAVNQNLGGTEWMLTGYNNGAGGFVSVLTGTAVTAAFSEDGQISGTAGCNSYSGAYVVTGSAISIGPLAMTEMYCMDPEGVMAQESAYLAAVQAAASFRVGPGDLTITDADGTRMAVYKRYTPAPQGEDWEVTGYNNGQGGVISPLVGTTITAVFGEDGQVTGSAGCNNYFASYSVSGMELTIGPVGSTRMSCETPEGVMEQESQYLALLGDVSTFERAPETLTLRDEDGSILVTYAIAQPKLTAGEWQMVSYRDAGGNTVSALAGTDVTAVFGEDGQVTGKSGCNSYFGSYTTDGPTISIGPLGMTMMYCETPVGVMDQESGYLAALEQAVSYRMSGNELTLHTEDDSTCVRFMQEV</sequence>
<proteinExistence type="predicted"/>
<dbReference type="InterPro" id="IPR053147">
    <property type="entry name" value="Hsp_HslJ-like"/>
</dbReference>
<dbReference type="RefSeq" id="WP_268187199.1">
    <property type="nucleotide sequence ID" value="NZ_CP113361.1"/>
</dbReference>
<dbReference type="InterPro" id="IPR005184">
    <property type="entry name" value="DUF306_Meta_HslJ"/>
</dbReference>
<evidence type="ECO:0000313" key="3">
    <source>
        <dbReference type="Proteomes" id="UP001163096"/>
    </source>
</evidence>
<dbReference type="PANTHER" id="PTHR35535:SF1">
    <property type="entry name" value="HEAT SHOCK PROTEIN HSLJ"/>
    <property type="match status" value="1"/>
</dbReference>
<reference evidence="2" key="1">
    <citation type="submission" date="2022-11" db="EMBL/GenBank/DDBJ databases">
        <title>Complete genome sequence of Methanogenium organophilum DSM 3596.</title>
        <authorList>
            <person name="Chen S.-C."/>
            <person name="Lai S.-J."/>
            <person name="You Y.-T."/>
        </authorList>
    </citation>
    <scope>NUCLEOTIDE SEQUENCE</scope>
    <source>
        <strain evidence="2">DSM 3596</strain>
    </source>
</reference>
<dbReference type="Proteomes" id="UP001163096">
    <property type="component" value="Chromosome"/>
</dbReference>
<dbReference type="Pfam" id="PF03724">
    <property type="entry name" value="META"/>
    <property type="match status" value="4"/>
</dbReference>
<protein>
    <submittedName>
        <fullName evidence="2">META domain-containing protein</fullName>
    </submittedName>
</protein>